<evidence type="ECO:0000256" key="4">
    <source>
        <dbReference type="ARBA" id="ARBA00023004"/>
    </source>
</evidence>
<dbReference type="EMBL" id="GG658170">
    <property type="protein sequence ID" value="EEO30340.1"/>
    <property type="molecule type" value="Genomic_DNA"/>
</dbReference>
<sequence>MLLSEESYRKIDRELEKFPPTKKRSAAIAALTVAQDEKGWLSPDVIKEVANYLGLPAIAVGEVASFYSMFNTSPVGKYKIAVCSNLPCEMTGSDQAAAYLRQKLGIEFGETTPDGLFTLVASECMGACGDGPVIMVNNKNMHMRMTNDKIDRLLEELKQ</sequence>
<dbReference type="GeneID" id="77134641"/>
<evidence type="ECO:0000256" key="5">
    <source>
        <dbReference type="ARBA" id="ARBA00023014"/>
    </source>
</evidence>
<dbReference type="Gene3D" id="3.40.30.10">
    <property type="entry name" value="Glutaredoxin"/>
    <property type="match status" value="1"/>
</dbReference>
<dbReference type="InterPro" id="IPR036249">
    <property type="entry name" value="Thioredoxin-like_sf"/>
</dbReference>
<dbReference type="InterPro" id="IPR041921">
    <property type="entry name" value="NuoE_N"/>
</dbReference>
<accession>C3XAW4</accession>
<dbReference type="HOGENOM" id="CLU_054362_2_0_4"/>
<dbReference type="InterPro" id="IPR002023">
    <property type="entry name" value="NuoE-like"/>
</dbReference>
<dbReference type="FunFam" id="1.10.10.1590:FF:000001">
    <property type="entry name" value="NADH-quinone oxidoreductase subunit E"/>
    <property type="match status" value="1"/>
</dbReference>
<evidence type="ECO:0000313" key="10">
    <source>
        <dbReference type="Proteomes" id="UP000005089"/>
    </source>
</evidence>
<evidence type="ECO:0000256" key="3">
    <source>
        <dbReference type="ARBA" id="ARBA00022723"/>
    </source>
</evidence>
<name>C3XAW4_OXAFO</name>
<dbReference type="PANTHER" id="PTHR10371:SF3">
    <property type="entry name" value="NADH DEHYDROGENASE [UBIQUINONE] FLAVOPROTEIN 2, MITOCHONDRIAL"/>
    <property type="match status" value="1"/>
</dbReference>
<dbReference type="Gene3D" id="1.10.10.1590">
    <property type="entry name" value="NADH-quinone oxidoreductase subunit E"/>
    <property type="match status" value="1"/>
</dbReference>
<comment type="cofactor">
    <cofactor evidence="6">
        <name>[2Fe-2S] cluster</name>
        <dbReference type="ChEBI" id="CHEBI:190135"/>
    </cofactor>
</comment>
<dbReference type="NCBIfam" id="NF005722">
    <property type="entry name" value="PRK07539.1-2"/>
    <property type="match status" value="1"/>
</dbReference>
<dbReference type="CDD" id="cd03064">
    <property type="entry name" value="TRX_Fd_NuoE"/>
    <property type="match status" value="1"/>
</dbReference>
<dbReference type="GO" id="GO:0051537">
    <property type="term" value="F:2 iron, 2 sulfur cluster binding"/>
    <property type="evidence" value="ECO:0007669"/>
    <property type="project" value="UniProtKB-KW"/>
</dbReference>
<evidence type="ECO:0000256" key="6">
    <source>
        <dbReference type="ARBA" id="ARBA00034078"/>
    </source>
</evidence>
<organism evidence="9 10">
    <name type="scientific">Oxalobacter formigenes OXCC13</name>
    <dbReference type="NCBI Taxonomy" id="556269"/>
    <lineage>
        <taxon>Bacteria</taxon>
        <taxon>Pseudomonadati</taxon>
        <taxon>Pseudomonadota</taxon>
        <taxon>Betaproteobacteria</taxon>
        <taxon>Burkholderiales</taxon>
        <taxon>Oxalobacteraceae</taxon>
        <taxon>Oxalobacter</taxon>
    </lineage>
</organism>
<comment type="cofactor">
    <cofactor evidence="8">
        <name>[2Fe-2S] cluster</name>
        <dbReference type="ChEBI" id="CHEBI:190135"/>
    </cofactor>
    <text evidence="8">Binds 1 [2Fe-2S] cluster.</text>
</comment>
<keyword evidence="4 8" id="KW-0408">Iron</keyword>
<feature type="binding site" evidence="8">
    <location>
        <position position="88"/>
    </location>
    <ligand>
        <name>[2Fe-2S] cluster</name>
        <dbReference type="ChEBI" id="CHEBI:190135"/>
    </ligand>
</feature>
<dbReference type="Pfam" id="PF01257">
    <property type="entry name" value="2Fe-2S_thioredx"/>
    <property type="match status" value="1"/>
</dbReference>
<dbReference type="NCBIfam" id="NF005723">
    <property type="entry name" value="PRK07539.1-3"/>
    <property type="match status" value="1"/>
</dbReference>
<evidence type="ECO:0000313" key="9">
    <source>
        <dbReference type="EMBL" id="EEO30340.1"/>
    </source>
</evidence>
<dbReference type="PANTHER" id="PTHR10371">
    <property type="entry name" value="NADH DEHYDROGENASE UBIQUINONE FLAVOPROTEIN 2, MITOCHONDRIAL"/>
    <property type="match status" value="1"/>
</dbReference>
<dbReference type="Proteomes" id="UP000005089">
    <property type="component" value="Unassembled WGS sequence"/>
</dbReference>
<dbReference type="eggNOG" id="COG1905">
    <property type="taxonomic scope" value="Bacteria"/>
</dbReference>
<feature type="binding site" evidence="8">
    <location>
        <position position="124"/>
    </location>
    <ligand>
        <name>[2Fe-2S] cluster</name>
        <dbReference type="ChEBI" id="CHEBI:190135"/>
    </ligand>
</feature>
<dbReference type="STRING" id="847.BRW83_0741"/>
<gene>
    <name evidence="9" type="primary">nuoE</name>
    <name evidence="9" type="ORF">OFBG_01368</name>
</gene>
<evidence type="ECO:0000256" key="7">
    <source>
        <dbReference type="ARBA" id="ARBA00047712"/>
    </source>
</evidence>
<dbReference type="GO" id="GO:0003954">
    <property type="term" value="F:NADH dehydrogenase activity"/>
    <property type="evidence" value="ECO:0007669"/>
    <property type="project" value="TreeGrafter"/>
</dbReference>
<keyword evidence="9" id="KW-0560">Oxidoreductase</keyword>
<evidence type="ECO:0000256" key="8">
    <source>
        <dbReference type="PIRSR" id="PIRSR000216-1"/>
    </source>
</evidence>
<dbReference type="OrthoDB" id="9807941at2"/>
<dbReference type="EC" id="1.6.99.5" evidence="9"/>
<evidence type="ECO:0000256" key="2">
    <source>
        <dbReference type="ARBA" id="ARBA00022714"/>
    </source>
</evidence>
<dbReference type="SUPFAM" id="SSF52833">
    <property type="entry name" value="Thioredoxin-like"/>
    <property type="match status" value="1"/>
</dbReference>
<keyword evidence="5 8" id="KW-0411">Iron-sulfur</keyword>
<evidence type="ECO:0000256" key="1">
    <source>
        <dbReference type="ARBA" id="ARBA00010643"/>
    </source>
</evidence>
<dbReference type="AlphaFoldDB" id="C3XAW4"/>
<feature type="binding site" evidence="8">
    <location>
        <position position="83"/>
    </location>
    <ligand>
        <name>[2Fe-2S] cluster</name>
        <dbReference type="ChEBI" id="CHEBI:190135"/>
    </ligand>
</feature>
<dbReference type="NCBIfam" id="TIGR01958">
    <property type="entry name" value="nuoE_fam"/>
    <property type="match status" value="1"/>
</dbReference>
<dbReference type="PIRSF" id="PIRSF000216">
    <property type="entry name" value="NADH_DH_24kDa"/>
    <property type="match status" value="1"/>
</dbReference>
<dbReference type="PROSITE" id="PS01099">
    <property type="entry name" value="COMPLEX1_24K"/>
    <property type="match status" value="1"/>
</dbReference>
<comment type="similarity">
    <text evidence="1">Belongs to the complex I 24 kDa subunit family.</text>
</comment>
<feature type="binding site" evidence="8">
    <location>
        <position position="128"/>
    </location>
    <ligand>
        <name>[2Fe-2S] cluster</name>
        <dbReference type="ChEBI" id="CHEBI:190135"/>
    </ligand>
</feature>
<dbReference type="InterPro" id="IPR042128">
    <property type="entry name" value="NuoE_dom"/>
</dbReference>
<dbReference type="GO" id="GO:0046872">
    <property type="term" value="F:metal ion binding"/>
    <property type="evidence" value="ECO:0007669"/>
    <property type="project" value="UniProtKB-KW"/>
</dbReference>
<keyword evidence="3 8" id="KW-0479">Metal-binding</keyword>
<reference evidence="9 10" key="1">
    <citation type="submission" date="2009-02" db="EMBL/GenBank/DDBJ databases">
        <title>The Genome Sequence of Oxalobacter formigenes OXCC13.</title>
        <authorList>
            <consortium name="The Broad Institute Genome Sequencing Platform"/>
            <person name="Ward D."/>
            <person name="Young S.K."/>
            <person name="Kodira C.D."/>
            <person name="Zeng Q."/>
            <person name="Koehrsen M."/>
            <person name="Alvarado L."/>
            <person name="Berlin A."/>
            <person name="Borenstein D."/>
            <person name="Chen Z."/>
            <person name="Engels R."/>
            <person name="Freedman E."/>
            <person name="Gellesch M."/>
            <person name="Goldberg J."/>
            <person name="Griggs A."/>
            <person name="Gujja S."/>
            <person name="Heiman D."/>
            <person name="Hepburn T."/>
            <person name="Howarth C."/>
            <person name="Jen D."/>
            <person name="Larson L."/>
            <person name="Lewis B."/>
            <person name="Mehta T."/>
            <person name="Park D."/>
            <person name="Pearson M."/>
            <person name="Roberts A."/>
            <person name="Saif S."/>
            <person name="Shea T."/>
            <person name="Shenoy N."/>
            <person name="Sisk P."/>
            <person name="Stolte C."/>
            <person name="Sykes S."/>
            <person name="Walk T."/>
            <person name="White J."/>
            <person name="Yandava C."/>
            <person name="Allison M.J."/>
            <person name="Lander E."/>
            <person name="Nusbaum C."/>
            <person name="Galagan J."/>
            <person name="Birren B."/>
        </authorList>
    </citation>
    <scope>NUCLEOTIDE SEQUENCE [LARGE SCALE GENOMIC DNA]</scope>
    <source>
        <strain evidence="9 10">OXCC13</strain>
    </source>
</reference>
<protein>
    <submittedName>
        <fullName evidence="9">NADH-quinone oxidoreductase, E subunit</fullName>
        <ecNumber evidence="9">1.6.99.5</ecNumber>
    </submittedName>
</protein>
<dbReference type="RefSeq" id="WP_005881420.1">
    <property type="nucleotide sequence ID" value="NZ_CP019430.1"/>
</dbReference>
<keyword evidence="2 8" id="KW-0001">2Fe-2S</keyword>
<comment type="catalytic activity">
    <reaction evidence="7">
        <text>a quinone + NADH + 5 H(+)(in) = a quinol + NAD(+) + 4 H(+)(out)</text>
        <dbReference type="Rhea" id="RHEA:57888"/>
        <dbReference type="ChEBI" id="CHEBI:15378"/>
        <dbReference type="ChEBI" id="CHEBI:24646"/>
        <dbReference type="ChEBI" id="CHEBI:57540"/>
        <dbReference type="ChEBI" id="CHEBI:57945"/>
        <dbReference type="ChEBI" id="CHEBI:132124"/>
    </reaction>
</comment>
<proteinExistence type="inferred from homology"/>
<keyword evidence="10" id="KW-1185">Reference proteome</keyword>